<feature type="compositionally biased region" description="Polar residues" evidence="1">
    <location>
        <begin position="32"/>
        <end position="41"/>
    </location>
</feature>
<dbReference type="AlphaFoldDB" id="A0A165ZWI5"/>
<feature type="region of interest" description="Disordered" evidence="1">
    <location>
        <begin position="95"/>
        <end position="147"/>
    </location>
</feature>
<dbReference type="EMBL" id="KV417670">
    <property type="protein sequence ID" value="KZP11006.1"/>
    <property type="molecule type" value="Genomic_DNA"/>
</dbReference>
<feature type="region of interest" description="Disordered" evidence="1">
    <location>
        <begin position="190"/>
        <end position="309"/>
    </location>
</feature>
<feature type="compositionally biased region" description="Basic and acidic residues" evidence="1">
    <location>
        <begin position="292"/>
        <end position="309"/>
    </location>
</feature>
<name>A0A165ZWI5_9AGAM</name>
<reference evidence="2 3" key="1">
    <citation type="journal article" date="2016" name="Mol. Biol. Evol.">
        <title>Comparative Genomics of Early-Diverging Mushroom-Forming Fungi Provides Insights into the Origins of Lignocellulose Decay Capabilities.</title>
        <authorList>
            <person name="Nagy L.G."/>
            <person name="Riley R."/>
            <person name="Tritt A."/>
            <person name="Adam C."/>
            <person name="Daum C."/>
            <person name="Floudas D."/>
            <person name="Sun H."/>
            <person name="Yadav J.S."/>
            <person name="Pangilinan J."/>
            <person name="Larsson K.H."/>
            <person name="Matsuura K."/>
            <person name="Barry K."/>
            <person name="Labutti K."/>
            <person name="Kuo R."/>
            <person name="Ohm R.A."/>
            <person name="Bhattacharya S.S."/>
            <person name="Shirouzu T."/>
            <person name="Yoshinaga Y."/>
            <person name="Martin F.M."/>
            <person name="Grigoriev I.V."/>
            <person name="Hibbett D.S."/>
        </authorList>
    </citation>
    <scope>NUCLEOTIDE SEQUENCE [LARGE SCALE GENOMIC DNA]</scope>
    <source>
        <strain evidence="2 3">CBS 109695</strain>
    </source>
</reference>
<feature type="compositionally biased region" description="Low complexity" evidence="1">
    <location>
        <begin position="109"/>
        <end position="118"/>
    </location>
</feature>
<evidence type="ECO:0000313" key="2">
    <source>
        <dbReference type="EMBL" id="KZP11006.1"/>
    </source>
</evidence>
<dbReference type="Proteomes" id="UP000076532">
    <property type="component" value="Unassembled WGS sequence"/>
</dbReference>
<evidence type="ECO:0000313" key="3">
    <source>
        <dbReference type="Proteomes" id="UP000076532"/>
    </source>
</evidence>
<organism evidence="2 3">
    <name type="scientific">Athelia psychrophila</name>
    <dbReference type="NCBI Taxonomy" id="1759441"/>
    <lineage>
        <taxon>Eukaryota</taxon>
        <taxon>Fungi</taxon>
        <taxon>Dikarya</taxon>
        <taxon>Basidiomycota</taxon>
        <taxon>Agaricomycotina</taxon>
        <taxon>Agaricomycetes</taxon>
        <taxon>Agaricomycetidae</taxon>
        <taxon>Atheliales</taxon>
        <taxon>Atheliaceae</taxon>
        <taxon>Athelia</taxon>
    </lineage>
</organism>
<accession>A0A165ZWI5</accession>
<protein>
    <submittedName>
        <fullName evidence="2">Uncharacterized protein</fullName>
    </submittedName>
</protein>
<feature type="compositionally biased region" description="Pro residues" evidence="1">
    <location>
        <begin position="119"/>
        <end position="135"/>
    </location>
</feature>
<feature type="compositionally biased region" description="Low complexity" evidence="1">
    <location>
        <begin position="136"/>
        <end position="147"/>
    </location>
</feature>
<gene>
    <name evidence="2" type="ORF">FIBSPDRAFT_899340</name>
</gene>
<proteinExistence type="predicted"/>
<sequence>MRDEEDDLDAFLAVPAARPQRIVTYAGRKRAAQSSPTTNMDSSRHERVGAKSSPPKRALSYSFPTCALASRKQTAGAVPRQLELHAHLFEMNARSAKRREEGNENAGVAAPSSLATPSARPPASPLPRSSPPSSPLPSLSSSPSAASPSAVFMADGGLETFAAQKMVAYLNIFKTLLAPGGQYPYYIGSSQHRPDSSLKKRSTRVTTQPAVSGSNAAARAATQTDRRSVSGSNAGARAATARRSVSGSNAAAKAATARRSGPTAGSKPGRKHGWDWVATTSSPRGGSPEAIELSRETRSTKRKRVGEDV</sequence>
<evidence type="ECO:0000256" key="1">
    <source>
        <dbReference type="SAM" id="MobiDB-lite"/>
    </source>
</evidence>
<feature type="region of interest" description="Disordered" evidence="1">
    <location>
        <begin position="25"/>
        <end position="59"/>
    </location>
</feature>
<keyword evidence="3" id="KW-1185">Reference proteome</keyword>
<feature type="compositionally biased region" description="Polar residues" evidence="1">
    <location>
        <begin position="204"/>
        <end position="215"/>
    </location>
</feature>